<feature type="region of interest" description="Disordered" evidence="10">
    <location>
        <begin position="385"/>
        <end position="430"/>
    </location>
</feature>
<evidence type="ECO:0000256" key="4">
    <source>
        <dbReference type="ARBA" id="ARBA00022741"/>
    </source>
</evidence>
<reference evidence="12" key="1">
    <citation type="submission" date="2022-12" db="EMBL/GenBank/DDBJ databases">
        <authorList>
            <person name="Petersen C."/>
        </authorList>
    </citation>
    <scope>NUCLEOTIDE SEQUENCE</scope>
    <source>
        <strain evidence="12">IBT 3081</strain>
    </source>
</reference>
<keyword evidence="3" id="KW-0808">Transferase</keyword>
<feature type="compositionally biased region" description="Low complexity" evidence="10">
    <location>
        <begin position="749"/>
        <end position="764"/>
    </location>
</feature>
<dbReference type="Proteomes" id="UP001147752">
    <property type="component" value="Unassembled WGS sequence"/>
</dbReference>
<dbReference type="AlphaFoldDB" id="A0A9W9VJD4"/>
<evidence type="ECO:0000256" key="9">
    <source>
        <dbReference type="PROSITE-ProRule" id="PRU10141"/>
    </source>
</evidence>
<dbReference type="Gene3D" id="1.10.510.10">
    <property type="entry name" value="Transferase(Phosphotransferase) domain 1"/>
    <property type="match status" value="1"/>
</dbReference>
<dbReference type="Gene3D" id="3.30.200.20">
    <property type="entry name" value="Phosphorylase Kinase, domain 1"/>
    <property type="match status" value="1"/>
</dbReference>
<dbReference type="SUPFAM" id="SSF56112">
    <property type="entry name" value="Protein kinase-like (PK-like)"/>
    <property type="match status" value="1"/>
</dbReference>
<keyword evidence="6 9" id="KW-0067">ATP-binding</keyword>
<dbReference type="SMART" id="SM00220">
    <property type="entry name" value="S_TKc"/>
    <property type="match status" value="1"/>
</dbReference>
<comment type="catalytic activity">
    <reaction evidence="7">
        <text>L-threonyl-[protein] + ATP = O-phospho-L-threonyl-[protein] + ADP + H(+)</text>
        <dbReference type="Rhea" id="RHEA:46608"/>
        <dbReference type="Rhea" id="RHEA-COMP:11060"/>
        <dbReference type="Rhea" id="RHEA-COMP:11605"/>
        <dbReference type="ChEBI" id="CHEBI:15378"/>
        <dbReference type="ChEBI" id="CHEBI:30013"/>
        <dbReference type="ChEBI" id="CHEBI:30616"/>
        <dbReference type="ChEBI" id="CHEBI:61977"/>
        <dbReference type="ChEBI" id="CHEBI:456216"/>
        <dbReference type="EC" id="2.7.11.1"/>
    </reaction>
</comment>
<dbReference type="GO" id="GO:0050684">
    <property type="term" value="P:regulation of mRNA processing"/>
    <property type="evidence" value="ECO:0007669"/>
    <property type="project" value="TreeGrafter"/>
</dbReference>
<evidence type="ECO:0000256" key="6">
    <source>
        <dbReference type="ARBA" id="ARBA00022840"/>
    </source>
</evidence>
<dbReference type="EMBL" id="JAPZBT010000001">
    <property type="protein sequence ID" value="KAJ5384087.1"/>
    <property type="molecule type" value="Genomic_DNA"/>
</dbReference>
<keyword evidence="2" id="KW-0723">Serine/threonine-protein kinase</keyword>
<evidence type="ECO:0000256" key="2">
    <source>
        <dbReference type="ARBA" id="ARBA00022527"/>
    </source>
</evidence>
<dbReference type="InterPro" id="IPR017441">
    <property type="entry name" value="Protein_kinase_ATP_BS"/>
</dbReference>
<dbReference type="PROSITE" id="PS00107">
    <property type="entry name" value="PROTEIN_KINASE_ATP"/>
    <property type="match status" value="1"/>
</dbReference>
<sequence length="814" mass="90516">METNSDINFDINDFKHDPLLLTQEGIHRYCPGGLHPVSLGDRFQNGRYTVHHKLGFGDSATVWLAKDTGRNGHVPKYQWIALKILAAHIKERTEIRNLQYLMDKSEGVLFTRCIVKLLDSFVLVGPNGIHQCLVLDLVGPSFESIQQSYIDFNNHAHRAAFDNAEFNNFTHCSHIEFPRIFEVTKRLFMALRFMHGLGMCHGGINGANIAFTFRNSLRNATEKEVFGAMGSPHVFPLERWDGVPLSKGLPKDIVQSAQWNGYLDADEYDIRLIGFGKSFVRGEEPDKLKQPVHQRSPEIIMGDKLDCRLDLWHTGCFIYQLLMYEPAFPGLSDDYEYIRNIVGFVEDLPVEWEAKLEELRLISDQNSALGKALDTDKERTKVLEATETETTVPDTLAPAEDSPAAEVSLAKDGTSSEAQHTSTTSPQRRLTTLASARPLKEVFEKKANNPMLAPLLPIIEGFLRFRPSDRLSLLAATELAESASLLALDKYIPLVVNATEGEQELPSSDVPARLELTGAQEAHRQPRLEAPVGALNVSGNREQQSRPAQDEVANSRDEDGPQPQDLSGMSQSPVQVQQETPVGTPEPLLSPEPQQPPESERYQSTENAQLETQIGISDPLLSHEPQQEEGSEVCQNVENPSLEAQTATLDLPSEHHDHQRVSPEISKDIEQDQLEAMDGTPDQFHGQGEQQPGVSDVCKSADKARSELQAVTSDLLSDHHEPQPASPEISKNPGQDQLIVDGAPDLLDSQSEQQSEMSETPESSNQPQLEHAEDSAASSDDGGERTPGNRKRLRSRIGGLLNQSWRPWKSRRKS</sequence>
<proteinExistence type="predicted"/>
<feature type="compositionally biased region" description="Basic and acidic residues" evidence="10">
    <location>
        <begin position="652"/>
        <end position="670"/>
    </location>
</feature>
<feature type="compositionally biased region" description="Polar residues" evidence="10">
    <location>
        <begin position="564"/>
        <end position="581"/>
    </location>
</feature>
<dbReference type="PANTHER" id="PTHR47634:SF9">
    <property type="entry name" value="PROTEIN KINASE DOMAIN-CONTAINING PROTEIN-RELATED"/>
    <property type="match status" value="1"/>
</dbReference>
<dbReference type="InterPro" id="IPR011009">
    <property type="entry name" value="Kinase-like_dom_sf"/>
</dbReference>
<reference evidence="12" key="2">
    <citation type="journal article" date="2023" name="IMA Fungus">
        <title>Comparative genomic study of the Penicillium genus elucidates a diverse pangenome and 15 lateral gene transfer events.</title>
        <authorList>
            <person name="Petersen C."/>
            <person name="Sorensen T."/>
            <person name="Nielsen M.R."/>
            <person name="Sondergaard T.E."/>
            <person name="Sorensen J.L."/>
            <person name="Fitzpatrick D.A."/>
            <person name="Frisvad J.C."/>
            <person name="Nielsen K.L."/>
        </authorList>
    </citation>
    <scope>NUCLEOTIDE SEQUENCE</scope>
    <source>
        <strain evidence="12">IBT 3081</strain>
    </source>
</reference>
<dbReference type="InterPro" id="IPR051334">
    <property type="entry name" value="SRPK"/>
</dbReference>
<evidence type="ECO:0000256" key="7">
    <source>
        <dbReference type="ARBA" id="ARBA00047899"/>
    </source>
</evidence>
<evidence type="ECO:0000256" key="5">
    <source>
        <dbReference type="ARBA" id="ARBA00022777"/>
    </source>
</evidence>
<organism evidence="12 13">
    <name type="scientific">Penicillium concentricum</name>
    <dbReference type="NCBI Taxonomy" id="293559"/>
    <lineage>
        <taxon>Eukaryota</taxon>
        <taxon>Fungi</taxon>
        <taxon>Dikarya</taxon>
        <taxon>Ascomycota</taxon>
        <taxon>Pezizomycotina</taxon>
        <taxon>Eurotiomycetes</taxon>
        <taxon>Eurotiomycetidae</taxon>
        <taxon>Eurotiales</taxon>
        <taxon>Aspergillaceae</taxon>
        <taxon>Penicillium</taxon>
    </lineage>
</organism>
<protein>
    <recommendedName>
        <fullName evidence="1">non-specific serine/threonine protein kinase</fullName>
        <ecNumber evidence="1">2.7.11.1</ecNumber>
    </recommendedName>
</protein>
<dbReference type="EC" id="2.7.11.1" evidence="1"/>
<name>A0A9W9VJD4_9EURO</name>
<feature type="compositionally biased region" description="Polar residues" evidence="10">
    <location>
        <begin position="633"/>
        <end position="648"/>
    </location>
</feature>
<dbReference type="GO" id="GO:0004674">
    <property type="term" value="F:protein serine/threonine kinase activity"/>
    <property type="evidence" value="ECO:0007669"/>
    <property type="project" value="UniProtKB-KW"/>
</dbReference>
<evidence type="ECO:0000256" key="8">
    <source>
        <dbReference type="ARBA" id="ARBA00048679"/>
    </source>
</evidence>
<feature type="binding site" evidence="9">
    <location>
        <position position="83"/>
    </location>
    <ligand>
        <name>ATP</name>
        <dbReference type="ChEBI" id="CHEBI:30616"/>
    </ligand>
</feature>
<feature type="compositionally biased region" description="Polar residues" evidence="10">
    <location>
        <begin position="537"/>
        <end position="547"/>
    </location>
</feature>
<comment type="caution">
    <text evidence="12">The sequence shown here is derived from an EMBL/GenBank/DDBJ whole genome shotgun (WGS) entry which is preliminary data.</text>
</comment>
<feature type="compositionally biased region" description="Polar residues" evidence="10">
    <location>
        <begin position="413"/>
        <end position="430"/>
    </location>
</feature>
<dbReference type="GeneID" id="81458911"/>
<feature type="compositionally biased region" description="Polar residues" evidence="10">
    <location>
        <begin position="604"/>
        <end position="615"/>
    </location>
</feature>
<dbReference type="OrthoDB" id="5979581at2759"/>
<evidence type="ECO:0000256" key="3">
    <source>
        <dbReference type="ARBA" id="ARBA00022679"/>
    </source>
</evidence>
<dbReference type="PROSITE" id="PS50011">
    <property type="entry name" value="PROTEIN_KINASE_DOM"/>
    <property type="match status" value="1"/>
</dbReference>
<dbReference type="RefSeq" id="XP_056583863.1">
    <property type="nucleotide sequence ID" value="XM_056719728.1"/>
</dbReference>
<comment type="catalytic activity">
    <reaction evidence="8">
        <text>L-seryl-[protein] + ATP = O-phospho-L-seryl-[protein] + ADP + H(+)</text>
        <dbReference type="Rhea" id="RHEA:17989"/>
        <dbReference type="Rhea" id="RHEA-COMP:9863"/>
        <dbReference type="Rhea" id="RHEA-COMP:11604"/>
        <dbReference type="ChEBI" id="CHEBI:15378"/>
        <dbReference type="ChEBI" id="CHEBI:29999"/>
        <dbReference type="ChEBI" id="CHEBI:30616"/>
        <dbReference type="ChEBI" id="CHEBI:83421"/>
        <dbReference type="ChEBI" id="CHEBI:456216"/>
        <dbReference type="EC" id="2.7.11.1"/>
    </reaction>
</comment>
<dbReference type="GO" id="GO:0000245">
    <property type="term" value="P:spliceosomal complex assembly"/>
    <property type="evidence" value="ECO:0007669"/>
    <property type="project" value="TreeGrafter"/>
</dbReference>
<gene>
    <name evidence="12" type="ORF">N7517_001998</name>
</gene>
<dbReference type="PANTHER" id="PTHR47634">
    <property type="entry name" value="PROTEIN KINASE DOMAIN-CONTAINING PROTEIN-RELATED"/>
    <property type="match status" value="1"/>
</dbReference>
<evidence type="ECO:0000313" key="13">
    <source>
        <dbReference type="Proteomes" id="UP001147752"/>
    </source>
</evidence>
<keyword evidence="5" id="KW-0418">Kinase</keyword>
<evidence type="ECO:0000313" key="12">
    <source>
        <dbReference type="EMBL" id="KAJ5384087.1"/>
    </source>
</evidence>
<evidence type="ECO:0000256" key="1">
    <source>
        <dbReference type="ARBA" id="ARBA00012513"/>
    </source>
</evidence>
<evidence type="ECO:0000259" key="11">
    <source>
        <dbReference type="PROSITE" id="PS50011"/>
    </source>
</evidence>
<keyword evidence="13" id="KW-1185">Reference proteome</keyword>
<accession>A0A9W9VJD4</accession>
<feature type="region of interest" description="Disordered" evidence="10">
    <location>
        <begin position="520"/>
        <end position="814"/>
    </location>
</feature>
<dbReference type="GO" id="GO:0005524">
    <property type="term" value="F:ATP binding"/>
    <property type="evidence" value="ECO:0007669"/>
    <property type="project" value="UniProtKB-UniRule"/>
</dbReference>
<feature type="domain" description="Protein kinase" evidence="11">
    <location>
        <begin position="48"/>
        <end position="492"/>
    </location>
</feature>
<evidence type="ECO:0000256" key="10">
    <source>
        <dbReference type="SAM" id="MobiDB-lite"/>
    </source>
</evidence>
<dbReference type="InterPro" id="IPR000719">
    <property type="entry name" value="Prot_kinase_dom"/>
</dbReference>
<keyword evidence="4 9" id="KW-0547">Nucleotide-binding</keyword>